<name>A0A7J5BTX9_9MICO</name>
<accession>A0A7J5BTX9</accession>
<dbReference type="EMBL" id="WBJZ01000009">
    <property type="protein sequence ID" value="KAB1657351.1"/>
    <property type="molecule type" value="Genomic_DNA"/>
</dbReference>
<dbReference type="PANTHER" id="PTHR40761">
    <property type="entry name" value="CONSERVED INTEGRAL MEMBRANE ALANINE VALINE AND LEUCINE RICH PROTEIN-RELATED"/>
    <property type="match status" value="1"/>
</dbReference>
<evidence type="ECO:0000313" key="4">
    <source>
        <dbReference type="Proteomes" id="UP000467240"/>
    </source>
</evidence>
<feature type="transmembrane region" description="Helical" evidence="1">
    <location>
        <begin position="124"/>
        <end position="143"/>
    </location>
</feature>
<proteinExistence type="predicted"/>
<evidence type="ECO:0000313" key="2">
    <source>
        <dbReference type="EMBL" id="KAB1653449.1"/>
    </source>
</evidence>
<evidence type="ECO:0000256" key="1">
    <source>
        <dbReference type="SAM" id="Phobius"/>
    </source>
</evidence>
<dbReference type="OrthoDB" id="5187629at2"/>
<feature type="transmembrane region" description="Helical" evidence="1">
    <location>
        <begin position="155"/>
        <end position="176"/>
    </location>
</feature>
<reference evidence="3 4" key="1">
    <citation type="submission" date="2019-09" db="EMBL/GenBank/DDBJ databases">
        <title>Phylogeny of genus Pseudoclavibacter and closely related genus.</title>
        <authorList>
            <person name="Li Y."/>
        </authorList>
    </citation>
    <scope>NUCLEOTIDE SEQUENCE [LARGE SCALE GENOMIC DNA]</scope>
    <source>
        <strain evidence="3 4">DSM 23821</strain>
    </source>
</reference>
<keyword evidence="1" id="KW-0472">Membrane</keyword>
<evidence type="ECO:0000313" key="3">
    <source>
        <dbReference type="EMBL" id="KAB1657351.1"/>
    </source>
</evidence>
<dbReference type="PANTHER" id="PTHR40761:SF1">
    <property type="entry name" value="CONSERVED INTEGRAL MEMBRANE ALANINE VALINE AND LEUCINE RICH PROTEIN-RELATED"/>
    <property type="match status" value="1"/>
</dbReference>
<keyword evidence="1" id="KW-1133">Transmembrane helix</keyword>
<feature type="transmembrane region" description="Helical" evidence="1">
    <location>
        <begin position="214"/>
        <end position="234"/>
    </location>
</feature>
<keyword evidence="1" id="KW-0812">Transmembrane</keyword>
<dbReference type="AlphaFoldDB" id="A0A7J5BTX9"/>
<gene>
    <name evidence="3" type="ORF">F8O01_08180</name>
    <name evidence="2" type="ORF">F8O01_15165</name>
</gene>
<protein>
    <submittedName>
        <fullName evidence="3">Multidrug DMT transporter permease</fullName>
    </submittedName>
</protein>
<organism evidence="3 4">
    <name type="scientific">Pseudoclavibacter chungangensis</name>
    <dbReference type="NCBI Taxonomy" id="587635"/>
    <lineage>
        <taxon>Bacteria</taxon>
        <taxon>Bacillati</taxon>
        <taxon>Actinomycetota</taxon>
        <taxon>Actinomycetes</taxon>
        <taxon>Micrococcales</taxon>
        <taxon>Microbacteriaceae</taxon>
        <taxon>Pseudoclavibacter</taxon>
    </lineage>
</organism>
<feature type="transmembrane region" description="Helical" evidence="1">
    <location>
        <begin position="69"/>
        <end position="87"/>
    </location>
</feature>
<dbReference type="Proteomes" id="UP000467240">
    <property type="component" value="Unassembled WGS sequence"/>
</dbReference>
<comment type="caution">
    <text evidence="3">The sequence shown here is derived from an EMBL/GenBank/DDBJ whole genome shotgun (WGS) entry which is preliminary data.</text>
</comment>
<keyword evidence="4" id="KW-1185">Reference proteome</keyword>
<feature type="transmembrane region" description="Helical" evidence="1">
    <location>
        <begin position="93"/>
        <end position="112"/>
    </location>
</feature>
<feature type="transmembrane region" description="Helical" evidence="1">
    <location>
        <begin position="246"/>
        <end position="266"/>
    </location>
</feature>
<feature type="transmembrane region" description="Helical" evidence="1">
    <location>
        <begin position="18"/>
        <end position="37"/>
    </location>
</feature>
<dbReference type="NCBIfam" id="NF038012">
    <property type="entry name" value="DMT_1"/>
    <property type="match status" value="1"/>
</dbReference>
<feature type="transmembrane region" description="Helical" evidence="1">
    <location>
        <begin position="183"/>
        <end position="202"/>
    </location>
</feature>
<sequence>MDLLTAADAVSGLTSRQWIGIPLALCGAVMMSLGALYQHRGVTKVEAATSDAATGLSIQQIARLFRRPSWVIGTLMLGCAVVLQLGSLAFSPIIVVQPLGVVSLVLTTFLTMRATGIPFSRVKWLGLAMCVAGVGSFVTVAAFNARERVITQDELLTVFGVLAVIVVAYTILFAMLRRRFKAIFYIVGAGVLYGFVSTLAKVTINRIQNDNFEWLTLVCLVSLLAGTVVGAYFVQTAYASGPPDMVIAGLTVIDPIVAVTIGVVVLREADGAPWPAFVAFLLCGIVAVMGVFVLERGQTPAEIAASKRAVLEPGDASPRGR</sequence>
<feature type="transmembrane region" description="Helical" evidence="1">
    <location>
        <begin position="272"/>
        <end position="294"/>
    </location>
</feature>
<dbReference type="EMBL" id="WBJZ01000023">
    <property type="protein sequence ID" value="KAB1653449.1"/>
    <property type="molecule type" value="Genomic_DNA"/>
</dbReference>